<organism evidence="1 2">
    <name type="scientific">Sarcoptes scabiei</name>
    <name type="common">Itch mite</name>
    <name type="synonym">Acarus scabiei</name>
    <dbReference type="NCBI Taxonomy" id="52283"/>
    <lineage>
        <taxon>Eukaryota</taxon>
        <taxon>Metazoa</taxon>
        <taxon>Ecdysozoa</taxon>
        <taxon>Arthropoda</taxon>
        <taxon>Chelicerata</taxon>
        <taxon>Arachnida</taxon>
        <taxon>Acari</taxon>
        <taxon>Acariformes</taxon>
        <taxon>Sarcoptiformes</taxon>
        <taxon>Astigmata</taxon>
        <taxon>Psoroptidia</taxon>
        <taxon>Sarcoptoidea</taxon>
        <taxon>Sarcoptidae</taxon>
        <taxon>Sarcoptinae</taxon>
        <taxon>Sarcoptes</taxon>
    </lineage>
</organism>
<proteinExistence type="predicted"/>
<dbReference type="Pfam" id="PF00650">
    <property type="entry name" value="CRAL_TRIO"/>
    <property type="match status" value="1"/>
</dbReference>
<protein>
    <submittedName>
        <fullName evidence="1">Motile sperm domain-containing protein 2-like protein</fullName>
    </submittedName>
</protein>
<dbReference type="SUPFAM" id="SSF49354">
    <property type="entry name" value="PapD-like"/>
    <property type="match status" value="1"/>
</dbReference>
<dbReference type="PROSITE" id="PS50202">
    <property type="entry name" value="MSP"/>
    <property type="match status" value="1"/>
</dbReference>
<dbReference type="GO" id="GO:0012505">
    <property type="term" value="C:endomembrane system"/>
    <property type="evidence" value="ECO:0007669"/>
    <property type="project" value="TreeGrafter"/>
</dbReference>
<dbReference type="PANTHER" id="PTHR46384:SF1">
    <property type="entry name" value="MOTILE SPERM DOMAIN-CONTAINING PROTEIN 2"/>
    <property type="match status" value="1"/>
</dbReference>
<dbReference type="SMART" id="SM00516">
    <property type="entry name" value="SEC14"/>
    <property type="match status" value="1"/>
</dbReference>
<dbReference type="InterPro" id="IPR000535">
    <property type="entry name" value="MSP_dom"/>
</dbReference>
<dbReference type="Proteomes" id="UP000616769">
    <property type="component" value="Unassembled WGS sequence"/>
</dbReference>
<comment type="caution">
    <text evidence="1">The sequence shown here is derived from an EMBL/GenBank/DDBJ whole genome shotgun (WGS) entry which is preliminary data.</text>
</comment>
<dbReference type="InterPro" id="IPR036865">
    <property type="entry name" value="CRAL-TRIO_dom_sf"/>
</dbReference>
<dbReference type="Pfam" id="PF00635">
    <property type="entry name" value="Motile_Sperm"/>
    <property type="match status" value="1"/>
</dbReference>
<gene>
    <name evidence="1" type="ORF">QR98_0074680</name>
</gene>
<dbReference type="InterPro" id="IPR008962">
    <property type="entry name" value="PapD-like_sf"/>
</dbReference>
<accession>A0A132AD93</accession>
<dbReference type="PROSITE" id="PS50191">
    <property type="entry name" value="CRAL_TRIO"/>
    <property type="match status" value="1"/>
</dbReference>
<dbReference type="CDD" id="cd00170">
    <property type="entry name" value="SEC14"/>
    <property type="match status" value="1"/>
</dbReference>
<reference evidence="1 2" key="1">
    <citation type="journal article" date="2015" name="Parasit. Vectors">
        <title>Draft genome of the scabies mite.</title>
        <authorList>
            <person name="Rider S.D.Jr."/>
            <person name="Morgan M.S."/>
            <person name="Arlian L.G."/>
        </authorList>
    </citation>
    <scope>NUCLEOTIDE SEQUENCE [LARGE SCALE GENOMIC DNA]</scope>
    <source>
        <strain evidence="1">Arlian Lab</strain>
    </source>
</reference>
<dbReference type="VEuPathDB" id="VectorBase:SSCA004167"/>
<evidence type="ECO:0000313" key="1">
    <source>
        <dbReference type="EMBL" id="KPM08942.1"/>
    </source>
</evidence>
<dbReference type="InterPro" id="IPR013783">
    <property type="entry name" value="Ig-like_fold"/>
</dbReference>
<dbReference type="InterPro" id="IPR053012">
    <property type="entry name" value="ER-organelle_contact"/>
</dbReference>
<dbReference type="SUPFAM" id="SSF52087">
    <property type="entry name" value="CRAL/TRIO domain"/>
    <property type="match status" value="1"/>
</dbReference>
<dbReference type="InterPro" id="IPR001251">
    <property type="entry name" value="CRAL-TRIO_dom"/>
</dbReference>
<dbReference type="InterPro" id="IPR036273">
    <property type="entry name" value="CRAL/TRIO_N_dom_sf"/>
</dbReference>
<name>A0A132AD93_SARSC</name>
<sequence length="484" mass="56488">MASIAMEISPPISISMPLVESITSISEPSLKTMNHQAEKDSNRLKDQSKSAPFVEQIRQRFLTEEWEINPEEYCEKDIERVKQSKWYVKRFYLSANRNCDEAFELLRSVLKWRRQHDLSNVRPEFFPREFYEIGGLFEYEPDRQGNPVIYLRIRMHRKIKEIQEPIQQFLLYTIDRVDRRSDSKGCVIVFDCSGAGYSNMDLDMLKSLIDIAFKYFPLCIRHVIVYELSWMLNAFRKIAMNLVPSSLAALVRFANQNDITDFIQKESLPDFMGGTCRRNYRQIPSGCRSTLDMAIEHGFTREQAENIMKQFEPFLKEAQRTSLSDASESIQSMRFLDKNECDRVISSNLPPTKQSTKVLVQQQEHKINQQRNQQQNHLANHNGIASIYPQKVIHFNRIPFVSESNNRSKSKSVLYSSHLKNSIAAKNEELQQAPEMENFFYTATFMIQNNQPNRLLAFKIKSNNSRRYSVTPNQGVLDTGSYNY</sequence>
<dbReference type="Gene3D" id="3.40.525.10">
    <property type="entry name" value="CRAL-TRIO lipid binding domain"/>
    <property type="match status" value="1"/>
</dbReference>
<dbReference type="PANTHER" id="PTHR46384">
    <property type="entry name" value="MOTILE SPERM DOMAIN-CONTAINING PROTEIN 2"/>
    <property type="match status" value="1"/>
</dbReference>
<dbReference type="Gene3D" id="2.60.40.10">
    <property type="entry name" value="Immunoglobulins"/>
    <property type="match status" value="1"/>
</dbReference>
<evidence type="ECO:0000313" key="2">
    <source>
        <dbReference type="Proteomes" id="UP000616769"/>
    </source>
</evidence>
<dbReference type="GO" id="GO:0140284">
    <property type="term" value="C:endoplasmic reticulum-endosome membrane contact site"/>
    <property type="evidence" value="ECO:0007669"/>
    <property type="project" value="TreeGrafter"/>
</dbReference>
<dbReference type="SUPFAM" id="SSF46938">
    <property type="entry name" value="CRAL/TRIO N-terminal domain"/>
    <property type="match status" value="1"/>
</dbReference>
<dbReference type="OrthoDB" id="75724at2759"/>
<dbReference type="EMBL" id="JXLN01012895">
    <property type="protein sequence ID" value="KPM08942.1"/>
    <property type="molecule type" value="Genomic_DNA"/>
</dbReference>
<dbReference type="AlphaFoldDB" id="A0A132AD93"/>